<sequence length="175" mass="18343">MADAIISGLFEQLVERMGGPTRQGGQGVLANLLEARTGKADMRGTVSKMCSGHLEISYEAILVAENFTGSYPISTRRGEEIVRRGRQSALSSADIPELAATCAIRAGAAQAELFRALSDISDGGAALTPKEAAAVVAEMRAVQETVGQIIALAEEVAQQPQARSRPPLHSKRAGA</sequence>
<dbReference type="Proteomes" id="UP000248311">
    <property type="component" value="Unassembled WGS sequence"/>
</dbReference>
<dbReference type="RefSeq" id="WP_110815818.1">
    <property type="nucleotide sequence ID" value="NZ_QJTE01000019.1"/>
</dbReference>
<dbReference type="AlphaFoldDB" id="A0A318T312"/>
<comment type="caution">
    <text evidence="1">The sequence shown here is derived from an EMBL/GenBank/DDBJ whole genome shotgun (WGS) entry which is preliminary data.</text>
</comment>
<name>A0A318T312_9RHOB</name>
<dbReference type="OrthoDB" id="7728916at2"/>
<protein>
    <submittedName>
        <fullName evidence="1">Uncharacterized protein</fullName>
    </submittedName>
</protein>
<keyword evidence="2" id="KW-1185">Reference proteome</keyword>
<proteinExistence type="predicted"/>
<gene>
    <name evidence="1" type="ORF">DFP88_1193</name>
</gene>
<dbReference type="EMBL" id="QJTE01000019">
    <property type="protein sequence ID" value="PYE80374.1"/>
    <property type="molecule type" value="Genomic_DNA"/>
</dbReference>
<evidence type="ECO:0000313" key="1">
    <source>
        <dbReference type="EMBL" id="PYE80374.1"/>
    </source>
</evidence>
<organism evidence="1 2">
    <name type="scientific">Pseudoroseicyclus aestuarii</name>
    <dbReference type="NCBI Taxonomy" id="1795041"/>
    <lineage>
        <taxon>Bacteria</taxon>
        <taxon>Pseudomonadati</taxon>
        <taxon>Pseudomonadota</taxon>
        <taxon>Alphaproteobacteria</taxon>
        <taxon>Rhodobacterales</taxon>
        <taxon>Paracoccaceae</taxon>
        <taxon>Pseudoroseicyclus</taxon>
    </lineage>
</organism>
<evidence type="ECO:0000313" key="2">
    <source>
        <dbReference type="Proteomes" id="UP000248311"/>
    </source>
</evidence>
<accession>A0A318T312</accession>
<reference evidence="1 2" key="1">
    <citation type="submission" date="2018-06" db="EMBL/GenBank/DDBJ databases">
        <title>Genomic Encyclopedia of Type Strains, Phase III (KMG-III): the genomes of soil and plant-associated and newly described type strains.</title>
        <authorList>
            <person name="Whitman W."/>
        </authorList>
    </citation>
    <scope>NUCLEOTIDE SEQUENCE [LARGE SCALE GENOMIC DNA]</scope>
    <source>
        <strain evidence="1 2">CECT 9025</strain>
    </source>
</reference>